<reference evidence="6 7" key="1">
    <citation type="submission" date="2024-01" db="EMBL/GenBank/DDBJ databases">
        <title>The genomes of 5 underutilized Papilionoideae crops provide insights into root nodulation and disease resistanc.</title>
        <authorList>
            <person name="Jiang F."/>
        </authorList>
    </citation>
    <scope>NUCLEOTIDE SEQUENCE [LARGE SCALE GENOMIC DNA]</scope>
    <source>
        <strain evidence="6">DUOXIRENSHENG_FW03</strain>
        <tissue evidence="6">Leaves</tissue>
    </source>
</reference>
<dbReference type="Proteomes" id="UP001386955">
    <property type="component" value="Unassembled WGS sequence"/>
</dbReference>
<evidence type="ECO:0000256" key="2">
    <source>
        <dbReference type="ARBA" id="ARBA00023157"/>
    </source>
</evidence>
<name>A0AAN9SRY8_PSOTE</name>
<evidence type="ECO:0000256" key="1">
    <source>
        <dbReference type="ARBA" id="ARBA00022729"/>
    </source>
</evidence>
<organism evidence="6 7">
    <name type="scientific">Psophocarpus tetragonolobus</name>
    <name type="common">Winged bean</name>
    <name type="synonym">Dolichos tetragonolobus</name>
    <dbReference type="NCBI Taxonomy" id="3891"/>
    <lineage>
        <taxon>Eukaryota</taxon>
        <taxon>Viridiplantae</taxon>
        <taxon>Streptophyta</taxon>
        <taxon>Embryophyta</taxon>
        <taxon>Tracheophyta</taxon>
        <taxon>Spermatophyta</taxon>
        <taxon>Magnoliopsida</taxon>
        <taxon>eudicotyledons</taxon>
        <taxon>Gunneridae</taxon>
        <taxon>Pentapetalae</taxon>
        <taxon>rosids</taxon>
        <taxon>fabids</taxon>
        <taxon>Fabales</taxon>
        <taxon>Fabaceae</taxon>
        <taxon>Papilionoideae</taxon>
        <taxon>50 kb inversion clade</taxon>
        <taxon>NPAAA clade</taxon>
        <taxon>indigoferoid/millettioid clade</taxon>
        <taxon>Phaseoleae</taxon>
        <taxon>Psophocarpus</taxon>
    </lineage>
</organism>
<dbReference type="PANTHER" id="PTHR32444">
    <property type="entry name" value="BULB-TYPE LECTIN DOMAIN-CONTAINING PROTEIN"/>
    <property type="match status" value="1"/>
</dbReference>
<feature type="chain" id="PRO_5043012104" description="EGF-like domain-containing protein" evidence="4">
    <location>
        <begin position="23"/>
        <end position="297"/>
    </location>
</feature>
<dbReference type="InterPro" id="IPR000742">
    <property type="entry name" value="EGF"/>
</dbReference>
<accession>A0AAN9SRY8</accession>
<keyword evidence="2" id="KW-1015">Disulfide bond</keyword>
<evidence type="ECO:0000256" key="3">
    <source>
        <dbReference type="PROSITE-ProRule" id="PRU00076"/>
    </source>
</evidence>
<evidence type="ECO:0000313" key="7">
    <source>
        <dbReference type="Proteomes" id="UP001386955"/>
    </source>
</evidence>
<comment type="caution">
    <text evidence="6">The sequence shown here is derived from an EMBL/GenBank/DDBJ whole genome shotgun (WGS) entry which is preliminary data.</text>
</comment>
<dbReference type="PANTHER" id="PTHR32444:SF234">
    <property type="entry name" value="RECEPTOR-LIKE SERINE_THREONINE-PROTEIN KINASE"/>
    <property type="match status" value="1"/>
</dbReference>
<dbReference type="AlphaFoldDB" id="A0AAN9SRY8"/>
<comment type="caution">
    <text evidence="3">Lacks conserved residue(s) required for the propagation of feature annotation.</text>
</comment>
<protein>
    <recommendedName>
        <fullName evidence="5">EGF-like domain-containing protein</fullName>
    </recommendedName>
</protein>
<evidence type="ECO:0000313" key="6">
    <source>
        <dbReference type="EMBL" id="KAK7405148.1"/>
    </source>
</evidence>
<sequence length="297" mass="34313">MAILQTMFVIFLLLCLLSDTTAATITTITPFQPLSDGTTLVSEDGTFEYLSAWRNWEDPCSGNFTYGVTRSNIPELQILNGSKLFYRSGPWNGIRFSGTPSLNHRPLFTYNFVYDTNEYYFQFYPRNRSLISRIVLNQTLHTLERFIWVEESKKWELSLNVPRDVCDGYNHCGSFGYCTTGSPKCECLKGFEPKSPQKWSEGCVHSKSWRCKEKNEDGFVVVNNMKTLIDVDEKYPLFGFLMGKYLQNGLSQSMYAVKDEIHLYVQLPPDFIHEGEVLKEKKPRIWSSARPLVEVLY</sequence>
<keyword evidence="7" id="KW-1185">Reference proteome</keyword>
<feature type="domain" description="EGF-like" evidence="5">
    <location>
        <begin position="162"/>
        <end position="197"/>
    </location>
</feature>
<evidence type="ECO:0000256" key="4">
    <source>
        <dbReference type="SAM" id="SignalP"/>
    </source>
</evidence>
<dbReference type="EMBL" id="JAYMYS010000002">
    <property type="protein sequence ID" value="KAK7405148.1"/>
    <property type="molecule type" value="Genomic_DNA"/>
</dbReference>
<dbReference type="Pfam" id="PF00954">
    <property type="entry name" value="S_locus_glycop"/>
    <property type="match status" value="1"/>
</dbReference>
<keyword evidence="3" id="KW-0245">EGF-like domain</keyword>
<evidence type="ECO:0000259" key="5">
    <source>
        <dbReference type="PROSITE" id="PS50026"/>
    </source>
</evidence>
<dbReference type="PROSITE" id="PS50026">
    <property type="entry name" value="EGF_3"/>
    <property type="match status" value="1"/>
</dbReference>
<keyword evidence="1 4" id="KW-0732">Signal</keyword>
<dbReference type="InterPro" id="IPR000858">
    <property type="entry name" value="S_locus_glycoprot_dom"/>
</dbReference>
<gene>
    <name evidence="6" type="ORF">VNO78_06346</name>
</gene>
<feature type="signal peptide" evidence="4">
    <location>
        <begin position="1"/>
        <end position="22"/>
    </location>
</feature>
<proteinExistence type="predicted"/>
<dbReference type="GO" id="GO:0048544">
    <property type="term" value="P:recognition of pollen"/>
    <property type="evidence" value="ECO:0007669"/>
    <property type="project" value="InterPro"/>
</dbReference>